<proteinExistence type="predicted"/>
<gene>
    <name evidence="1" type="ORF">HMPREF0653_01955</name>
</gene>
<sequence>MEKFVENLFPFMEFRPILILFNLKRACFGMQNRLFCVPKPIVLCDKAIGKKKAFIIRWFLVEYKLVKIPITFYTY</sequence>
<name>A0ABN0NQJ8_9BACT</name>
<dbReference type="Proteomes" id="UP000016660">
    <property type="component" value="Unassembled WGS sequence"/>
</dbReference>
<keyword evidence="2" id="KW-1185">Reference proteome</keyword>
<protein>
    <submittedName>
        <fullName evidence="1">Uncharacterized protein</fullName>
    </submittedName>
</protein>
<reference evidence="1 2" key="1">
    <citation type="submission" date="2013-06" db="EMBL/GenBank/DDBJ databases">
        <authorList>
            <person name="Weinstock G."/>
            <person name="Sodergren E."/>
            <person name="Lobos E.A."/>
            <person name="Fulton L."/>
            <person name="Fulton R."/>
            <person name="Courtney L."/>
            <person name="Fronick C."/>
            <person name="O'Laughlin M."/>
            <person name="Godfrey J."/>
            <person name="Wilson R.M."/>
            <person name="Miner T."/>
            <person name="Farmer C."/>
            <person name="Delehaunty K."/>
            <person name="Cordes M."/>
            <person name="Minx P."/>
            <person name="Tomlinson C."/>
            <person name="Chen J."/>
            <person name="Wollam A."/>
            <person name="Pepin K.H."/>
            <person name="Bhonagiri V."/>
            <person name="Zhang X."/>
            <person name="Warren W."/>
            <person name="Mitreva M."/>
            <person name="Mardis E.R."/>
            <person name="Wilson R.K."/>
        </authorList>
    </citation>
    <scope>NUCLEOTIDE SEQUENCE [LARGE SCALE GENOMIC DNA]</scope>
    <source>
        <strain evidence="1 2">ATCC 29426</strain>
    </source>
</reference>
<organism evidence="1 2">
    <name type="scientific">Prevotella disiens JCM 6334 = ATCC 29426</name>
    <dbReference type="NCBI Taxonomy" id="1235811"/>
    <lineage>
        <taxon>Bacteria</taxon>
        <taxon>Pseudomonadati</taxon>
        <taxon>Bacteroidota</taxon>
        <taxon>Bacteroidia</taxon>
        <taxon>Bacteroidales</taxon>
        <taxon>Prevotellaceae</taxon>
        <taxon>Prevotella</taxon>
    </lineage>
</organism>
<dbReference type="EMBL" id="AWUY01000178">
    <property type="protein sequence ID" value="ERJ75241.1"/>
    <property type="molecule type" value="Genomic_DNA"/>
</dbReference>
<evidence type="ECO:0000313" key="1">
    <source>
        <dbReference type="EMBL" id="ERJ75241.1"/>
    </source>
</evidence>
<evidence type="ECO:0000313" key="2">
    <source>
        <dbReference type="Proteomes" id="UP000016660"/>
    </source>
</evidence>
<accession>A0ABN0NQJ8</accession>
<comment type="caution">
    <text evidence="1">The sequence shown here is derived from an EMBL/GenBank/DDBJ whole genome shotgun (WGS) entry which is preliminary data.</text>
</comment>